<dbReference type="InterPro" id="IPR012902">
    <property type="entry name" value="N_methyl_site"/>
</dbReference>
<evidence type="ECO:0000313" key="2">
    <source>
        <dbReference type="EMBL" id="XBO70565.1"/>
    </source>
</evidence>
<reference evidence="2" key="1">
    <citation type="submission" date="2022-06" db="EMBL/GenBank/DDBJ databases">
        <title>A novel DMS-producing enzyme.</title>
        <authorList>
            <person name="Zhang Y."/>
        </authorList>
    </citation>
    <scope>NUCLEOTIDE SEQUENCE</scope>
    <source>
        <strain evidence="2">RT37</strain>
    </source>
</reference>
<gene>
    <name evidence="2" type="primary">pilV</name>
    <name evidence="2" type="ORF">NFG58_18455</name>
</gene>
<keyword evidence="1" id="KW-0812">Transmembrane</keyword>
<evidence type="ECO:0000256" key="1">
    <source>
        <dbReference type="SAM" id="Phobius"/>
    </source>
</evidence>
<dbReference type="NCBIfam" id="TIGR02523">
    <property type="entry name" value="type_IV_pilV"/>
    <property type="match status" value="1"/>
</dbReference>
<accession>A0AAU7KFV6</accession>
<sequence length="139" mass="15456">MRSLRSQAGFSLLEALVALVLLSVGLLGVAGMQLRSLQSAHSSIQRSLADLAAQDARELLWASLVANGGYCPEGVPESLSREHWREHWADFLPGLIPLNEAVIARDDCAFELRIGWKDERFTEPSLFQYWVKLPARKAP</sequence>
<dbReference type="Pfam" id="PF07963">
    <property type="entry name" value="N_methyl"/>
    <property type="match status" value="1"/>
</dbReference>
<protein>
    <submittedName>
        <fullName evidence="2">Type IV pilus modification protein PilV</fullName>
    </submittedName>
</protein>
<dbReference type="AlphaFoldDB" id="A0AAU7KFV6"/>
<keyword evidence="1" id="KW-0472">Membrane</keyword>
<dbReference type="InterPro" id="IPR013362">
    <property type="entry name" value="Pilus_4_PilV"/>
</dbReference>
<name>A0AAU7KFV6_9GAMM</name>
<organism evidence="2">
    <name type="scientific">Halomonas sp. RT37</name>
    <dbReference type="NCBI Taxonomy" id="2950872"/>
    <lineage>
        <taxon>Bacteria</taxon>
        <taxon>Pseudomonadati</taxon>
        <taxon>Pseudomonadota</taxon>
        <taxon>Gammaproteobacteria</taxon>
        <taxon>Oceanospirillales</taxon>
        <taxon>Halomonadaceae</taxon>
        <taxon>Halomonas</taxon>
    </lineage>
</organism>
<feature type="transmembrane region" description="Helical" evidence="1">
    <location>
        <begin position="12"/>
        <end position="34"/>
    </location>
</feature>
<keyword evidence="1" id="KW-1133">Transmembrane helix</keyword>
<dbReference type="EMBL" id="CP098827">
    <property type="protein sequence ID" value="XBO70565.1"/>
    <property type="molecule type" value="Genomic_DNA"/>
</dbReference>
<dbReference type="RefSeq" id="WP_315901180.1">
    <property type="nucleotide sequence ID" value="NZ_CP098827.1"/>
</dbReference>
<dbReference type="PROSITE" id="PS00409">
    <property type="entry name" value="PROKAR_NTER_METHYL"/>
    <property type="match status" value="1"/>
</dbReference>
<dbReference type="NCBIfam" id="TIGR02532">
    <property type="entry name" value="IV_pilin_GFxxxE"/>
    <property type="match status" value="1"/>
</dbReference>
<proteinExistence type="predicted"/>